<protein>
    <submittedName>
        <fullName evidence="1">Uncharacterized protein</fullName>
    </submittedName>
</protein>
<proteinExistence type="predicted"/>
<sequence>MMPQVAPLPGAPRIGFATQGWPGRLARKQGLVAGPGSAYESFLVGMPDGTWGYWIAHGSGQPGFSRGSGFCQ</sequence>
<gene>
    <name evidence="1" type="ORF">SMC1_02635</name>
</gene>
<evidence type="ECO:0000313" key="1">
    <source>
        <dbReference type="EMBL" id="RIE17234.1"/>
    </source>
</evidence>
<dbReference type="Proteomes" id="UP000266113">
    <property type="component" value="Unassembled WGS sequence"/>
</dbReference>
<keyword evidence="2" id="KW-1185">Reference proteome</keyword>
<reference evidence="1 2" key="1">
    <citation type="submission" date="2018-09" db="EMBL/GenBank/DDBJ databases">
        <title>Discovery and Ecogenomic Context for Candidatus Cryosericales, a Global Caldiserica Order Active in Thawing Permafrost.</title>
        <authorList>
            <person name="Martinez M.A."/>
            <person name="Woodcroft B.J."/>
            <person name="Ignacio Espinoza J.C."/>
            <person name="Zayed A."/>
            <person name="Singleton C.M."/>
            <person name="Boyd J."/>
            <person name="Li Y.-F."/>
            <person name="Purvine S."/>
            <person name="Maughan H."/>
            <person name="Hodgkins S.B."/>
            <person name="Anderson D."/>
            <person name="Sederholm M."/>
            <person name="Temperton B."/>
            <person name="Saleska S.R."/>
            <person name="Tyson G.W."/>
            <person name="Rich V.I."/>
        </authorList>
    </citation>
    <scope>NUCLEOTIDE SEQUENCE [LARGE SCALE GENOMIC DNA]</scope>
    <source>
        <strain evidence="1 2">SMC1</strain>
    </source>
</reference>
<organism evidence="1 2">
    <name type="scientific">Candidatus Cryosericum septentrionale</name>
    <dbReference type="NCBI Taxonomy" id="2290913"/>
    <lineage>
        <taxon>Bacteria</taxon>
        <taxon>Pseudomonadati</taxon>
        <taxon>Caldisericota/Cryosericota group</taxon>
        <taxon>Candidatus Cryosericota</taxon>
        <taxon>Candidatus Cryosericia</taxon>
        <taxon>Candidatus Cryosericales</taxon>
        <taxon>Candidatus Cryosericaceae</taxon>
        <taxon>Candidatus Cryosericum</taxon>
    </lineage>
</organism>
<comment type="caution">
    <text evidence="1">The sequence shown here is derived from an EMBL/GenBank/DDBJ whole genome shotgun (WGS) entry which is preliminary data.</text>
</comment>
<dbReference type="EMBL" id="QXIY01000009">
    <property type="protein sequence ID" value="RIE17234.1"/>
    <property type="molecule type" value="Genomic_DNA"/>
</dbReference>
<evidence type="ECO:0000313" key="2">
    <source>
        <dbReference type="Proteomes" id="UP000266113"/>
    </source>
</evidence>
<accession>A0A398E0Y3</accession>
<dbReference type="AlphaFoldDB" id="A0A398E0Y3"/>
<name>A0A398E0Y3_9BACT</name>